<protein>
    <submittedName>
        <fullName evidence="1">Uncharacterized protein</fullName>
    </submittedName>
</protein>
<accession>A0A225NGZ3</accession>
<comment type="caution">
    <text evidence="1">The sequence shown here is derived from an EMBL/GenBank/DDBJ whole genome shotgun (WGS) entry which is preliminary data.</text>
</comment>
<dbReference type="AlphaFoldDB" id="A0A225NGZ3"/>
<organism evidence="1 2">
    <name type="scientific">Marinibacterium profundimaris</name>
    <dbReference type="NCBI Taxonomy" id="1679460"/>
    <lineage>
        <taxon>Bacteria</taxon>
        <taxon>Pseudomonadati</taxon>
        <taxon>Pseudomonadota</taxon>
        <taxon>Alphaproteobacteria</taxon>
        <taxon>Rhodobacterales</taxon>
        <taxon>Paracoccaceae</taxon>
        <taxon>Marinibacterium</taxon>
    </lineage>
</organism>
<keyword evidence="2" id="KW-1185">Reference proteome</keyword>
<dbReference type="Proteomes" id="UP000215377">
    <property type="component" value="Unassembled WGS sequence"/>
</dbReference>
<evidence type="ECO:0000313" key="1">
    <source>
        <dbReference type="EMBL" id="OWU69049.1"/>
    </source>
</evidence>
<dbReference type="EMBL" id="AQQR01000018">
    <property type="protein sequence ID" value="OWU69049.1"/>
    <property type="molecule type" value="Genomic_DNA"/>
</dbReference>
<evidence type="ECO:0000313" key="2">
    <source>
        <dbReference type="Proteomes" id="UP000215377"/>
    </source>
</evidence>
<sequence length="121" mass="12973">MQAQNFLGTPGGARVYPINDNVFEVVGNSGYGYDLWWCGASEYARRVLGAGWGTPVTIARSLGTSQATGRRSSVQFTLNPAALGIDKVTSYSPNALVVGDTKTVQTGNMSCPRLNVPLRFR</sequence>
<name>A0A225NGZ3_9RHOB</name>
<proteinExistence type="predicted"/>
<gene>
    <name evidence="1" type="ORF">ATO3_23345</name>
</gene>
<reference evidence="1 2" key="1">
    <citation type="submission" date="2013-04" db="EMBL/GenBank/DDBJ databases">
        <title>Oceanicola sp. 22II1-22F33 Genome Sequencing.</title>
        <authorList>
            <person name="Lai Q."/>
            <person name="Li G."/>
            <person name="Shao Z."/>
        </authorList>
    </citation>
    <scope>NUCLEOTIDE SEQUENCE [LARGE SCALE GENOMIC DNA]</scope>
    <source>
        <strain evidence="1 2">22II1-22F33</strain>
    </source>
</reference>